<accession>A0A1H7PKA3</accession>
<evidence type="ECO:0000313" key="3">
    <source>
        <dbReference type="Proteomes" id="UP000198990"/>
    </source>
</evidence>
<name>A0A1H7PKA3_9FLAO</name>
<reference evidence="3" key="1">
    <citation type="submission" date="2016-10" db="EMBL/GenBank/DDBJ databases">
        <authorList>
            <person name="Varghese N."/>
            <person name="Submissions S."/>
        </authorList>
    </citation>
    <scope>NUCLEOTIDE SEQUENCE [LARGE SCALE GENOMIC DNA]</scope>
    <source>
        <strain evidence="3">DSM 16471</strain>
    </source>
</reference>
<keyword evidence="1" id="KW-0732">Signal</keyword>
<proteinExistence type="predicted"/>
<gene>
    <name evidence="2" type="ORF">SAMN04488008_103462</name>
</gene>
<dbReference type="RefSeq" id="WP_091622992.1">
    <property type="nucleotide sequence ID" value="NZ_FNZN01000003.1"/>
</dbReference>
<evidence type="ECO:0000256" key="1">
    <source>
        <dbReference type="SAM" id="SignalP"/>
    </source>
</evidence>
<dbReference type="OrthoDB" id="1179532at2"/>
<dbReference type="EMBL" id="FNZN01000003">
    <property type="protein sequence ID" value="SEL35854.1"/>
    <property type="molecule type" value="Genomic_DNA"/>
</dbReference>
<feature type="chain" id="PRO_5011582246" description="GLPGLI family protein" evidence="1">
    <location>
        <begin position="20"/>
        <end position="85"/>
    </location>
</feature>
<sequence length="85" mass="9722">MKVLFTLLIIIFAGTLTMAQNPQSNDKVYAIEMGIVMVDSLNNTDHKKTFTISTETEITRLYRYKNSRVNKELAFITQKSYGKLA</sequence>
<organism evidence="2 3">
    <name type="scientific">Maribacter orientalis</name>
    <dbReference type="NCBI Taxonomy" id="228957"/>
    <lineage>
        <taxon>Bacteria</taxon>
        <taxon>Pseudomonadati</taxon>
        <taxon>Bacteroidota</taxon>
        <taxon>Flavobacteriia</taxon>
        <taxon>Flavobacteriales</taxon>
        <taxon>Flavobacteriaceae</taxon>
        <taxon>Maribacter</taxon>
    </lineage>
</organism>
<dbReference type="Proteomes" id="UP000198990">
    <property type="component" value="Unassembled WGS sequence"/>
</dbReference>
<evidence type="ECO:0008006" key="4">
    <source>
        <dbReference type="Google" id="ProtNLM"/>
    </source>
</evidence>
<dbReference type="AlphaFoldDB" id="A0A1H7PKA3"/>
<evidence type="ECO:0000313" key="2">
    <source>
        <dbReference type="EMBL" id="SEL35854.1"/>
    </source>
</evidence>
<protein>
    <recommendedName>
        <fullName evidence="4">GLPGLI family protein</fullName>
    </recommendedName>
</protein>
<keyword evidence="3" id="KW-1185">Reference proteome</keyword>
<feature type="signal peptide" evidence="1">
    <location>
        <begin position="1"/>
        <end position="19"/>
    </location>
</feature>